<dbReference type="InterPro" id="IPR013105">
    <property type="entry name" value="TPR_2"/>
</dbReference>
<keyword evidence="3" id="KW-0808">Transferase</keyword>
<dbReference type="InterPro" id="IPR003661">
    <property type="entry name" value="HisK_dim/P_dom"/>
</dbReference>
<evidence type="ECO:0000256" key="6">
    <source>
        <dbReference type="ARBA" id="ARBA00022803"/>
    </source>
</evidence>
<dbReference type="GO" id="GO:0005886">
    <property type="term" value="C:plasma membrane"/>
    <property type="evidence" value="ECO:0007669"/>
    <property type="project" value="TreeGrafter"/>
</dbReference>
<feature type="domain" description="Signal transduction histidine kinase dimerisation/phosphoacceptor" evidence="9">
    <location>
        <begin position="638"/>
        <end position="700"/>
    </location>
</feature>
<feature type="repeat" description="TPR" evidence="7">
    <location>
        <begin position="74"/>
        <end position="107"/>
    </location>
</feature>
<dbReference type="PROSITE" id="PS50005">
    <property type="entry name" value="TPR"/>
    <property type="match status" value="6"/>
</dbReference>
<dbReference type="GO" id="GO:0000155">
    <property type="term" value="F:phosphorelay sensor kinase activity"/>
    <property type="evidence" value="ECO:0007669"/>
    <property type="project" value="InterPro"/>
</dbReference>
<dbReference type="InterPro" id="IPR011990">
    <property type="entry name" value="TPR-like_helical_dom_sf"/>
</dbReference>
<keyword evidence="4" id="KW-0677">Repeat</keyword>
<dbReference type="SMART" id="SM00028">
    <property type="entry name" value="TPR"/>
    <property type="match status" value="6"/>
</dbReference>
<dbReference type="AlphaFoldDB" id="A0A3N6PQW7"/>
<evidence type="ECO:0000313" key="10">
    <source>
        <dbReference type="EMBL" id="RQH37044.1"/>
    </source>
</evidence>
<sequence length="700" mass="77101">MKDSFKPTGQMAIAILAAATKQQNQGIKLAKSGNVEEAISAFRKALKLNPNINLDSTGKTEEKDPQSFAKKLAVSTKIDRGTELAKSGNVEAAISAFKKALELNLNTNLDSTGKTQEIDPESFAKKLVVSTKKIDEGTKLAKSGNVEAAISAFKKALELDPNINLDSTGKTEEKDPQSFARKLSASTKIDRGTELAKSGNVKAAISAFKKALALDPNINLDSTGKTEEKDPQFFAKKLAASTKIDRGTKLAKSGNVEAAISAFKKALELNSNINLDSTGKTEEKDPQFFAKKLAASTKIDRGTKLAKSGNVEAAISAFKKALELNSNINLDITEKTQEKDPQSFAIKLAASTKINEVVMLAISGDLEAAISAVKKVLKGEKKAEAEAESLVKTLAAPRKIKEGIKLGKSGKSEEAVAILREALQWNSGINIYKHLSQFNGGLNQWADQVYNSLEEKEKPVALRIFLELVEIENETTNSGKVNYKPSRAFLEDLPNPEQSLEFLQQVTGKLADKKNRLISIHNLSSGNTILSIAYEPLLDDWITLQKWLKDYQAVIEVTREIEMAAQNWKNYPSYSLLLLEKKLVEAENYLKEYGHLGLLKGFGYEFIEASKELKQKQIEEERSRLEIVNKQLEKLNQLKDEFLSNTSHELRTPLNAIINLAESMIDSPTDRLSESQKSNLSLIIYSGSRLTYLINDILDF</sequence>
<evidence type="ECO:0000256" key="2">
    <source>
        <dbReference type="ARBA" id="ARBA00012438"/>
    </source>
</evidence>
<dbReference type="InterPro" id="IPR049052">
    <property type="entry name" value="nSTAND1"/>
</dbReference>
<comment type="caution">
    <text evidence="10">The sequence shown here is derived from an EMBL/GenBank/DDBJ whole genome shotgun (WGS) entry which is preliminary data.</text>
</comment>
<evidence type="ECO:0000256" key="3">
    <source>
        <dbReference type="ARBA" id="ARBA00022679"/>
    </source>
</evidence>
<evidence type="ECO:0000259" key="9">
    <source>
        <dbReference type="SMART" id="SM00388"/>
    </source>
</evidence>
<evidence type="ECO:0000256" key="4">
    <source>
        <dbReference type="ARBA" id="ARBA00022737"/>
    </source>
</evidence>
<feature type="repeat" description="TPR" evidence="7">
    <location>
        <begin position="240"/>
        <end position="273"/>
    </location>
</feature>
<keyword evidence="11" id="KW-1185">Reference proteome</keyword>
<dbReference type="EMBL" id="RCBY01000110">
    <property type="protein sequence ID" value="RQH37044.1"/>
    <property type="molecule type" value="Genomic_DNA"/>
</dbReference>
<accession>A0A3N6PQW7</accession>
<dbReference type="InterPro" id="IPR036097">
    <property type="entry name" value="HisK_dim/P_sf"/>
</dbReference>
<feature type="repeat" description="TPR" evidence="7">
    <location>
        <begin position="19"/>
        <end position="52"/>
    </location>
</feature>
<dbReference type="GO" id="GO:0009927">
    <property type="term" value="F:histidine phosphotransfer kinase activity"/>
    <property type="evidence" value="ECO:0007669"/>
    <property type="project" value="TreeGrafter"/>
</dbReference>
<dbReference type="Proteomes" id="UP000269154">
    <property type="component" value="Unassembled WGS sequence"/>
</dbReference>
<protein>
    <recommendedName>
        <fullName evidence="2">histidine kinase</fullName>
        <ecNumber evidence="2">2.7.13.3</ecNumber>
    </recommendedName>
</protein>
<dbReference type="InterPro" id="IPR019734">
    <property type="entry name" value="TPR_rpt"/>
</dbReference>
<feature type="repeat" description="TPR" evidence="7">
    <location>
        <begin position="130"/>
        <end position="163"/>
    </location>
</feature>
<dbReference type="Gene3D" id="1.10.287.130">
    <property type="match status" value="1"/>
</dbReference>
<dbReference type="Pfam" id="PF13181">
    <property type="entry name" value="TPR_8"/>
    <property type="match status" value="5"/>
</dbReference>
<dbReference type="Pfam" id="PF20703">
    <property type="entry name" value="nSTAND1"/>
    <property type="match status" value="1"/>
</dbReference>
<feature type="repeat" description="TPR" evidence="7">
    <location>
        <begin position="185"/>
        <end position="218"/>
    </location>
</feature>
<reference evidence="10 11" key="1">
    <citation type="journal article" date="2018" name="ACS Chem. Biol.">
        <title>Ketoreductase domain dysfunction expands chemodiversity: malyngamide biosynthesis in the cyanobacterium Okeania hirsuta.</title>
        <authorList>
            <person name="Moss N.A."/>
            <person name="Leao T."/>
            <person name="Rankin M."/>
            <person name="McCullough T.M."/>
            <person name="Qu P."/>
            <person name="Korobeynikov A."/>
            <person name="Smith J.L."/>
            <person name="Gerwick L."/>
            <person name="Gerwick W.H."/>
        </authorList>
    </citation>
    <scope>NUCLEOTIDE SEQUENCE [LARGE SCALE GENOMIC DNA]</scope>
    <source>
        <strain evidence="10 11">PAB10Feb10-1</strain>
    </source>
</reference>
<evidence type="ECO:0000256" key="5">
    <source>
        <dbReference type="ARBA" id="ARBA00022777"/>
    </source>
</evidence>
<dbReference type="PANTHER" id="PTHR43047">
    <property type="entry name" value="TWO-COMPONENT HISTIDINE PROTEIN KINASE"/>
    <property type="match status" value="1"/>
</dbReference>
<dbReference type="CDD" id="cd00082">
    <property type="entry name" value="HisKA"/>
    <property type="match status" value="1"/>
</dbReference>
<comment type="catalytic activity">
    <reaction evidence="1">
        <text>ATP + protein L-histidine = ADP + protein N-phospho-L-histidine.</text>
        <dbReference type="EC" id="2.7.13.3"/>
    </reaction>
</comment>
<dbReference type="SMART" id="SM00388">
    <property type="entry name" value="HisKA"/>
    <property type="match status" value="1"/>
</dbReference>
<dbReference type="Pfam" id="PF00512">
    <property type="entry name" value="HisKA"/>
    <property type="match status" value="1"/>
</dbReference>
<dbReference type="Gene3D" id="1.25.40.10">
    <property type="entry name" value="Tetratricopeptide repeat domain"/>
    <property type="match status" value="3"/>
</dbReference>
<evidence type="ECO:0000256" key="8">
    <source>
        <dbReference type="SAM" id="Coils"/>
    </source>
</evidence>
<keyword evidence="8" id="KW-0175">Coiled coil</keyword>
<evidence type="ECO:0000313" key="11">
    <source>
        <dbReference type="Proteomes" id="UP000269154"/>
    </source>
</evidence>
<gene>
    <name evidence="10" type="ORF">D5R40_18580</name>
</gene>
<organism evidence="10 11">
    <name type="scientific">Okeania hirsuta</name>
    <dbReference type="NCBI Taxonomy" id="1458930"/>
    <lineage>
        <taxon>Bacteria</taxon>
        <taxon>Bacillati</taxon>
        <taxon>Cyanobacteriota</taxon>
        <taxon>Cyanophyceae</taxon>
        <taxon>Oscillatoriophycideae</taxon>
        <taxon>Oscillatoriales</taxon>
        <taxon>Microcoleaceae</taxon>
        <taxon>Okeania</taxon>
    </lineage>
</organism>
<dbReference type="RefSeq" id="WP_124155012.1">
    <property type="nucleotide sequence ID" value="NZ_CAWOLW010000014.1"/>
</dbReference>
<dbReference type="OrthoDB" id="9764438at2"/>
<feature type="repeat" description="TPR" evidence="7">
    <location>
        <begin position="295"/>
        <end position="328"/>
    </location>
</feature>
<dbReference type="SUPFAM" id="SSF47384">
    <property type="entry name" value="Homodimeric domain of signal transducing histidine kinase"/>
    <property type="match status" value="1"/>
</dbReference>
<name>A0A3N6PQW7_9CYAN</name>
<feature type="coiled-coil region" evidence="8">
    <location>
        <begin position="611"/>
        <end position="645"/>
    </location>
</feature>
<evidence type="ECO:0000256" key="1">
    <source>
        <dbReference type="ARBA" id="ARBA00000085"/>
    </source>
</evidence>
<keyword evidence="6 7" id="KW-0802">TPR repeat</keyword>
<keyword evidence="5" id="KW-0418">Kinase</keyword>
<evidence type="ECO:0000256" key="7">
    <source>
        <dbReference type="PROSITE-ProRule" id="PRU00339"/>
    </source>
</evidence>
<dbReference type="Pfam" id="PF07719">
    <property type="entry name" value="TPR_2"/>
    <property type="match status" value="1"/>
</dbReference>
<dbReference type="EC" id="2.7.13.3" evidence="2"/>
<dbReference type="PANTHER" id="PTHR43047:SF66">
    <property type="entry name" value="HISKA"/>
    <property type="match status" value="1"/>
</dbReference>
<proteinExistence type="predicted"/>
<dbReference type="SUPFAM" id="SSF48452">
    <property type="entry name" value="TPR-like"/>
    <property type="match status" value="1"/>
</dbReference>